<dbReference type="Gene3D" id="1.10.1740.10">
    <property type="match status" value="1"/>
</dbReference>
<keyword evidence="4" id="KW-0804">Transcription</keyword>
<dbReference type="EMBL" id="CP029487">
    <property type="protein sequence ID" value="QCT70860.1"/>
    <property type="molecule type" value="Genomic_DNA"/>
</dbReference>
<evidence type="ECO:0000313" key="7">
    <source>
        <dbReference type="Proteomes" id="UP000218387"/>
    </source>
</evidence>
<dbReference type="SUPFAM" id="SSF88946">
    <property type="entry name" value="Sigma2 domain of RNA polymerase sigma factors"/>
    <property type="match status" value="1"/>
</dbReference>
<feature type="domain" description="RNA polymerase sigma factor 70 region 4 type 2" evidence="5">
    <location>
        <begin position="149"/>
        <end position="194"/>
    </location>
</feature>
<dbReference type="Gene3D" id="1.10.10.10">
    <property type="entry name" value="Winged helix-like DNA-binding domain superfamily/Winged helix DNA-binding domain"/>
    <property type="match status" value="1"/>
</dbReference>
<proteinExistence type="inferred from homology"/>
<dbReference type="InterPro" id="IPR014284">
    <property type="entry name" value="RNA_pol_sigma-70_dom"/>
</dbReference>
<dbReference type="GO" id="GO:0003677">
    <property type="term" value="F:DNA binding"/>
    <property type="evidence" value="ECO:0007669"/>
    <property type="project" value="InterPro"/>
</dbReference>
<sequence length="205" mass="23103">MCLSKKYAEIGALVTRAQAGSKAAAETLLLTFKPLILATISEYIYDKTQLEDAYQEACVIFMERLKDFKSERPDYFPAYIKKQLFYVFVQRAKKRPAVSAQTAISLDAPVAEGGTLAEALPAEACAETDAQRWAREKREDSHLFFLKLRVAQLPKAQRECIQAHYYRGQTYQAIARERGVSEQCVAKTLSKAMKGMRKAYGIENA</sequence>
<accession>A0A4P9C645</accession>
<keyword evidence="3" id="KW-0731">Sigma factor</keyword>
<reference evidence="6 7" key="1">
    <citation type="submission" date="2018-05" db="EMBL/GenBank/DDBJ databases">
        <title>Genome comparison of Eubacterium sp.</title>
        <authorList>
            <person name="Feng Y."/>
            <person name="Sanchez-Andrea I."/>
            <person name="Stams A.J.M."/>
            <person name="De Vos W.M."/>
        </authorList>
    </citation>
    <scope>NUCLEOTIDE SEQUENCE [LARGE SCALE GENOMIC DNA]</scope>
    <source>
        <strain evidence="6 7">YI</strain>
    </source>
</reference>
<gene>
    <name evidence="6" type="ORF">CPZ25_005790</name>
</gene>
<evidence type="ECO:0000256" key="2">
    <source>
        <dbReference type="ARBA" id="ARBA00023015"/>
    </source>
</evidence>
<dbReference type="GO" id="GO:0006352">
    <property type="term" value="P:DNA-templated transcription initiation"/>
    <property type="evidence" value="ECO:0007669"/>
    <property type="project" value="InterPro"/>
</dbReference>
<dbReference type="Pfam" id="PF08281">
    <property type="entry name" value="Sigma70_r4_2"/>
    <property type="match status" value="1"/>
</dbReference>
<dbReference type="InterPro" id="IPR039425">
    <property type="entry name" value="RNA_pol_sigma-70-like"/>
</dbReference>
<evidence type="ECO:0000256" key="4">
    <source>
        <dbReference type="ARBA" id="ARBA00023163"/>
    </source>
</evidence>
<dbReference type="InterPro" id="IPR036388">
    <property type="entry name" value="WH-like_DNA-bd_sf"/>
</dbReference>
<dbReference type="InterPro" id="IPR013324">
    <property type="entry name" value="RNA_pol_sigma_r3/r4-like"/>
</dbReference>
<dbReference type="InterPro" id="IPR013249">
    <property type="entry name" value="RNA_pol_sigma70_r4_t2"/>
</dbReference>
<evidence type="ECO:0000259" key="5">
    <source>
        <dbReference type="Pfam" id="PF08281"/>
    </source>
</evidence>
<dbReference type="GO" id="GO:0016987">
    <property type="term" value="F:sigma factor activity"/>
    <property type="evidence" value="ECO:0007669"/>
    <property type="project" value="UniProtKB-KW"/>
</dbReference>
<dbReference type="AlphaFoldDB" id="A0A4P9C645"/>
<evidence type="ECO:0000313" key="6">
    <source>
        <dbReference type="EMBL" id="QCT70860.1"/>
    </source>
</evidence>
<dbReference type="KEGG" id="emt:CPZ25_005790"/>
<evidence type="ECO:0000256" key="1">
    <source>
        <dbReference type="ARBA" id="ARBA00010641"/>
    </source>
</evidence>
<dbReference type="PANTHER" id="PTHR43133:SF51">
    <property type="entry name" value="RNA POLYMERASE SIGMA FACTOR"/>
    <property type="match status" value="1"/>
</dbReference>
<dbReference type="NCBIfam" id="TIGR02937">
    <property type="entry name" value="sigma70-ECF"/>
    <property type="match status" value="1"/>
</dbReference>
<dbReference type="Proteomes" id="UP000218387">
    <property type="component" value="Chromosome"/>
</dbReference>
<dbReference type="PANTHER" id="PTHR43133">
    <property type="entry name" value="RNA POLYMERASE ECF-TYPE SIGMA FACTO"/>
    <property type="match status" value="1"/>
</dbReference>
<protein>
    <submittedName>
        <fullName evidence="6">Sigma-70 family RNA polymerase sigma factor</fullName>
    </submittedName>
</protein>
<organism evidence="6 7">
    <name type="scientific">Eubacterium maltosivorans</name>
    <dbReference type="NCBI Taxonomy" id="2041044"/>
    <lineage>
        <taxon>Bacteria</taxon>
        <taxon>Bacillati</taxon>
        <taxon>Bacillota</taxon>
        <taxon>Clostridia</taxon>
        <taxon>Eubacteriales</taxon>
        <taxon>Eubacteriaceae</taxon>
        <taxon>Eubacterium</taxon>
    </lineage>
</organism>
<name>A0A4P9C645_EUBML</name>
<comment type="similarity">
    <text evidence="1">Belongs to the sigma-70 factor family. ECF subfamily.</text>
</comment>
<dbReference type="InterPro" id="IPR013325">
    <property type="entry name" value="RNA_pol_sigma_r2"/>
</dbReference>
<keyword evidence="2" id="KW-0805">Transcription regulation</keyword>
<evidence type="ECO:0000256" key="3">
    <source>
        <dbReference type="ARBA" id="ARBA00023082"/>
    </source>
</evidence>
<dbReference type="SUPFAM" id="SSF88659">
    <property type="entry name" value="Sigma3 and sigma4 domains of RNA polymerase sigma factors"/>
    <property type="match status" value="1"/>
</dbReference>
<keyword evidence="7" id="KW-1185">Reference proteome</keyword>